<protein>
    <submittedName>
        <fullName evidence="3">Uncharacterized protein</fullName>
    </submittedName>
</protein>
<reference evidence="2" key="4">
    <citation type="submission" date="2023-01" db="EMBL/GenBank/DDBJ databases">
        <title>Draft genome sequence of Vibrio algivorus strain NBRC 111146.</title>
        <authorList>
            <person name="Sun Q."/>
            <person name="Mori K."/>
        </authorList>
    </citation>
    <scope>NUCLEOTIDE SEQUENCE</scope>
    <source>
        <strain evidence="2">NBRC 111146</strain>
    </source>
</reference>
<keyword evidence="1" id="KW-1133">Transmembrane helix</keyword>
<keyword evidence="1" id="KW-0472">Membrane</keyword>
<feature type="transmembrane region" description="Helical" evidence="1">
    <location>
        <begin position="41"/>
        <end position="63"/>
    </location>
</feature>
<comment type="caution">
    <text evidence="3">The sequence shown here is derived from an EMBL/GenBank/DDBJ whole genome shotgun (WGS) entry which is preliminary data.</text>
</comment>
<feature type="transmembrane region" description="Helical" evidence="1">
    <location>
        <begin position="75"/>
        <end position="92"/>
    </location>
</feature>
<dbReference type="Proteomes" id="UP001157156">
    <property type="component" value="Unassembled WGS sequence"/>
</dbReference>
<evidence type="ECO:0000313" key="3">
    <source>
        <dbReference type="EMBL" id="TVO34022.1"/>
    </source>
</evidence>
<organism evidence="3 4">
    <name type="scientific">Vibrio algivorus</name>
    <dbReference type="NCBI Taxonomy" id="1667024"/>
    <lineage>
        <taxon>Bacteria</taxon>
        <taxon>Pseudomonadati</taxon>
        <taxon>Pseudomonadota</taxon>
        <taxon>Gammaproteobacteria</taxon>
        <taxon>Vibrionales</taxon>
        <taxon>Vibrionaceae</taxon>
        <taxon>Vibrio</taxon>
    </lineage>
</organism>
<name>A0A557P035_9VIBR</name>
<reference evidence="2" key="1">
    <citation type="journal article" date="2014" name="Int. J. Syst. Evol. Microbiol.">
        <title>Complete genome of a new Firmicutes species belonging to the dominant human colonic microbiota ('Ruminococcus bicirculans') reveals two chromosomes and a selective capacity to utilize plant glucans.</title>
        <authorList>
            <consortium name="NISC Comparative Sequencing Program"/>
            <person name="Wegmann U."/>
            <person name="Louis P."/>
            <person name="Goesmann A."/>
            <person name="Henrissat B."/>
            <person name="Duncan S.H."/>
            <person name="Flint H.J."/>
        </authorList>
    </citation>
    <scope>NUCLEOTIDE SEQUENCE</scope>
    <source>
        <strain evidence="2">NBRC 111146</strain>
    </source>
</reference>
<reference evidence="3 4" key="3">
    <citation type="submission" date="2019-07" db="EMBL/GenBank/DDBJ databases">
        <title>The draft genome sequence of Vibrio algivorus M1486.</title>
        <authorList>
            <person name="Meng X."/>
        </authorList>
    </citation>
    <scope>NUCLEOTIDE SEQUENCE [LARGE SCALE GENOMIC DNA]</scope>
    <source>
        <strain evidence="3 4">M1486</strain>
    </source>
</reference>
<evidence type="ECO:0000313" key="4">
    <source>
        <dbReference type="Proteomes" id="UP000319828"/>
    </source>
</evidence>
<dbReference type="AlphaFoldDB" id="A0A557P035"/>
<dbReference type="EMBL" id="VMKJ01000034">
    <property type="protein sequence ID" value="TVO34022.1"/>
    <property type="molecule type" value="Genomic_DNA"/>
</dbReference>
<dbReference type="Proteomes" id="UP000319828">
    <property type="component" value="Unassembled WGS sequence"/>
</dbReference>
<accession>A0A557P035</accession>
<evidence type="ECO:0000313" key="2">
    <source>
        <dbReference type="EMBL" id="GLT13773.1"/>
    </source>
</evidence>
<evidence type="ECO:0000313" key="5">
    <source>
        <dbReference type="Proteomes" id="UP001157156"/>
    </source>
</evidence>
<gene>
    <name evidence="3" type="ORF">FOF44_14230</name>
    <name evidence="2" type="ORF">GCM10007931_07470</name>
</gene>
<keyword evidence="5" id="KW-1185">Reference proteome</keyword>
<dbReference type="RefSeq" id="WP_089124158.1">
    <property type="nucleotide sequence ID" value="NZ_BSPV01000003.1"/>
</dbReference>
<reference evidence="5" key="2">
    <citation type="journal article" date="2019" name="Int. J. Syst. Evol. Microbiol.">
        <title>The Global Catalogue of Microorganisms (GCM) 10K type strain sequencing project: providing services to taxonomists for standard genome sequencing and annotation.</title>
        <authorList>
            <consortium name="The Broad Institute Genomics Platform"/>
            <consortium name="The Broad Institute Genome Sequencing Center for Infectious Disease"/>
            <person name="Wu L."/>
            <person name="Ma J."/>
        </authorList>
    </citation>
    <scope>NUCLEOTIDE SEQUENCE [LARGE SCALE GENOMIC DNA]</scope>
    <source>
        <strain evidence="5">NBRC 111146</strain>
    </source>
</reference>
<sequence>MKVLLALLILNHTVFICFELYLESMMMSTDSRVYGQAPGYGMLYALVIFPGQVLLEALLVIGLVYQMFFVKHMKAYSILWIAAAGSFLMVIRNNL</sequence>
<dbReference type="EMBL" id="BSPV01000003">
    <property type="protein sequence ID" value="GLT13773.1"/>
    <property type="molecule type" value="Genomic_DNA"/>
</dbReference>
<proteinExistence type="predicted"/>
<keyword evidence="1" id="KW-0812">Transmembrane</keyword>
<evidence type="ECO:0000256" key="1">
    <source>
        <dbReference type="SAM" id="Phobius"/>
    </source>
</evidence>